<dbReference type="Proteomes" id="UP000214561">
    <property type="component" value="Chromosome"/>
</dbReference>
<name>A0AB33CRF3_ALCFA</name>
<dbReference type="AlphaFoldDB" id="A0AB33CRF3"/>
<proteinExistence type="predicted"/>
<reference evidence="1 2" key="1">
    <citation type="submission" date="2017-05" db="EMBL/GenBank/DDBJ databases">
        <authorList>
            <person name="Qiu J.G."/>
            <person name="He J."/>
        </authorList>
    </citation>
    <scope>NUCLEOTIDE SEQUENCE [LARGE SCALE GENOMIC DNA]</scope>
    <source>
        <strain evidence="1 2">JQ135</strain>
    </source>
</reference>
<evidence type="ECO:0000313" key="2">
    <source>
        <dbReference type="Proteomes" id="UP000214561"/>
    </source>
</evidence>
<dbReference type="KEGG" id="afq:AFA_05060"/>
<gene>
    <name evidence="1" type="ORF">AFA_05060</name>
</gene>
<organism evidence="1 2">
    <name type="scientific">Alcaligenes faecalis</name>
    <dbReference type="NCBI Taxonomy" id="511"/>
    <lineage>
        <taxon>Bacteria</taxon>
        <taxon>Pseudomonadati</taxon>
        <taxon>Pseudomonadota</taxon>
        <taxon>Betaproteobacteria</taxon>
        <taxon>Burkholderiales</taxon>
        <taxon>Alcaligenaceae</taxon>
        <taxon>Alcaligenes</taxon>
    </lineage>
</organism>
<sequence>MPAARAPMVAVDDPTGRAVAGLGQAVGQIGDAVKRQQKEDAIAWVSKASSDDQIKWMQRMVELQETAEPGAPDFTPRFIKEFDDYTELAIQKAPEFARAAYRESLTRQRTQFGGNAINFEATKRSEYIVAQYGTGLDSDARSIALEPSLYDERRALRLAALNESTLPASVKTKLIGDAEATMAYAAGAAMIDRDPHGAVAAMEAASRGEAVNGFRWISRLDSDRIQQLRTRAQTQADRIDNKARLEQDKTDARAQRAIGDFDRQISTGVPATTDDMLRWAGMVSGTEYEEQYRDRLNAQIEVQNVLRMPISKQKAYVLQRRLQQQTSGANPTAIASLDRVERAIESNSNLLKEKPLEWVEQRAALPVAPLDLTLLANQDGIAVVGQQLRDRSDVIRGMQSQNTPGAVNMRPLLDDEAEALANAFKEGNARQKREVLGALYWAAGEPDTFQGIVAQVDGISPFMARMGRLASSFEQSKLTNYWFSEDVVQSAGDAAATAIHGDEILSAGGKAGTISYPVPKDNEFMEALASKAQDLYRGSADGSSAADEMMRDAYAIKAYYVGKAAQDGSLSADMDTDRLDQAISAVLGNPVDFNGQGNVLAPWGMDPDSFTARANSAINREIQERQLGTDLIQSPDSIGLIAVGPGVYVTTLGGQPLMDPATGDLIILEMSPDADSGRDSFGVSASDLIPRQPSNMMAQGNIDLSNRPVVLNADGSISTVKTISIEEDGAEVLIPTISDDGKEFSEDDAVALYRRTGRHFGKFATVEAANKYAEDLHNQQAKLYGAGQ</sequence>
<dbReference type="EMBL" id="CP021641">
    <property type="protein sequence ID" value="ASR88871.1"/>
    <property type="molecule type" value="Genomic_DNA"/>
</dbReference>
<accession>A0AB33CRF3</accession>
<evidence type="ECO:0000313" key="1">
    <source>
        <dbReference type="EMBL" id="ASR88871.1"/>
    </source>
</evidence>
<protein>
    <submittedName>
        <fullName evidence="1">Uncharacterized protein</fullName>
    </submittedName>
</protein>